<dbReference type="GeneID" id="65108275"/>
<protein>
    <submittedName>
        <fullName evidence="1">Uncharacterized protein</fullName>
    </submittedName>
</protein>
<reference evidence="1 2" key="1">
    <citation type="submission" date="2018-02" db="EMBL/GenBank/DDBJ databases">
        <title>Full genome sequencing of a novel polyvalent bacteriophage as one of T4-Family member.</title>
        <authorList>
            <person name="Kawasaki T."/>
            <person name="Saad A.M."/>
            <person name="Yamada T."/>
        </authorList>
    </citation>
    <scope>NUCLEOTIDE SEQUENCE [LARGE SCALE GENOMIC DNA]</scope>
    <source>
        <strain evidence="1 2">EcS1</strain>
    </source>
</reference>
<accession>A0A2Z5ZCE3</accession>
<proteinExistence type="predicted"/>
<name>A0A2Z5ZCE3_9CAUD</name>
<dbReference type="KEGG" id="vg:65108275"/>
<dbReference type="RefSeq" id="YP_010090783.1">
    <property type="nucleotide sequence ID" value="NC_055721.1"/>
</dbReference>
<dbReference type="EMBL" id="LC371242">
    <property type="protein sequence ID" value="BBC78136.1"/>
    <property type="molecule type" value="Genomic_DNA"/>
</dbReference>
<keyword evidence="2" id="KW-1185">Reference proteome</keyword>
<dbReference type="Proteomes" id="UP000250157">
    <property type="component" value="Segment"/>
</dbReference>
<evidence type="ECO:0000313" key="2">
    <source>
        <dbReference type="Proteomes" id="UP000250157"/>
    </source>
</evidence>
<evidence type="ECO:0000313" key="1">
    <source>
        <dbReference type="EMBL" id="BBC78136.1"/>
    </source>
</evidence>
<sequence>MNIKVQKLYDYSECELGCSNDAEGYNIIIDGVEYDDLTPHASCCSSSSFNEGDLLKLIMSKMGRPDIKIDFED</sequence>
<organism evidence="1 2">
    <name type="scientific">Escherichia phage EcS1</name>
    <dbReference type="NCBI Taxonomy" id="2083276"/>
    <lineage>
        <taxon>Viruses</taxon>
        <taxon>Duplodnaviria</taxon>
        <taxon>Heunggongvirae</taxon>
        <taxon>Uroviricota</taxon>
        <taxon>Caudoviricetes</taxon>
        <taxon>Pantevenvirales</taxon>
        <taxon>Straboviridae</taxon>
        <taxon>Tevenvirinae</taxon>
        <taxon>Kagamiyamavirus</taxon>
        <taxon>Kagamiyamavirus ecs1</taxon>
    </lineage>
</organism>